<name>A0A0F9MFL7_9ZZZZ</name>
<dbReference type="EMBL" id="LAZR01010263">
    <property type="protein sequence ID" value="KKM67932.1"/>
    <property type="molecule type" value="Genomic_DNA"/>
</dbReference>
<evidence type="ECO:0000313" key="1">
    <source>
        <dbReference type="EMBL" id="KKM67932.1"/>
    </source>
</evidence>
<reference evidence="1" key="1">
    <citation type="journal article" date="2015" name="Nature">
        <title>Complex archaea that bridge the gap between prokaryotes and eukaryotes.</title>
        <authorList>
            <person name="Spang A."/>
            <person name="Saw J.H."/>
            <person name="Jorgensen S.L."/>
            <person name="Zaremba-Niedzwiedzka K."/>
            <person name="Martijn J."/>
            <person name="Lind A.E."/>
            <person name="van Eijk R."/>
            <person name="Schleper C."/>
            <person name="Guy L."/>
            <person name="Ettema T.J."/>
        </authorList>
    </citation>
    <scope>NUCLEOTIDE SEQUENCE</scope>
</reference>
<sequence length="196" mass="21774">MAGPDRNVGAKQLAYLFRITERRVQQLASEGVIQKEARGRYNLVESVRGYVAFLQDIAAGVQGEKETDYGDARTQKMRADADKAIMEAAQLAGQLIPAEIIAYNWNHMIGAFRAKLLNLPKKTVPLVQHESSFIKCNAALQSAIHECLAELSAYEPPAKHFTNLEQFIVGATAKLVDQPVGRKKKKTVKRKQRRAG</sequence>
<gene>
    <name evidence="1" type="ORF">LCGC14_1466220</name>
</gene>
<dbReference type="AlphaFoldDB" id="A0A0F9MFL7"/>
<accession>A0A0F9MFL7</accession>
<proteinExistence type="predicted"/>
<evidence type="ECO:0008006" key="2">
    <source>
        <dbReference type="Google" id="ProtNLM"/>
    </source>
</evidence>
<organism evidence="1">
    <name type="scientific">marine sediment metagenome</name>
    <dbReference type="NCBI Taxonomy" id="412755"/>
    <lineage>
        <taxon>unclassified sequences</taxon>
        <taxon>metagenomes</taxon>
        <taxon>ecological metagenomes</taxon>
    </lineage>
</organism>
<protein>
    <recommendedName>
        <fullName evidence="2">Terminase small subunit</fullName>
    </recommendedName>
</protein>
<comment type="caution">
    <text evidence="1">The sequence shown here is derived from an EMBL/GenBank/DDBJ whole genome shotgun (WGS) entry which is preliminary data.</text>
</comment>